<feature type="compositionally biased region" description="Low complexity" evidence="1">
    <location>
        <begin position="408"/>
        <end position="420"/>
    </location>
</feature>
<dbReference type="Pfam" id="PF20245">
    <property type="entry name" value="DUF6600"/>
    <property type="match status" value="1"/>
</dbReference>
<feature type="chain" id="PRO_5002737869" evidence="2">
    <location>
        <begin position="48"/>
        <end position="483"/>
    </location>
</feature>
<reference evidence="3 4" key="1">
    <citation type="journal article" date="2007" name="Nat. Biotechnol.">
        <title>Complete genome sequence of the myxobacterium Sorangium cellulosum.</title>
        <authorList>
            <person name="Schneiker S."/>
            <person name="Perlova O."/>
            <person name="Kaiser O."/>
            <person name="Gerth K."/>
            <person name="Alici A."/>
            <person name="Altmeyer M.O."/>
            <person name="Bartels D."/>
            <person name="Bekel T."/>
            <person name="Beyer S."/>
            <person name="Bode E."/>
            <person name="Bode H.B."/>
            <person name="Bolten C.J."/>
            <person name="Choudhuri J.V."/>
            <person name="Doss S."/>
            <person name="Elnakady Y.A."/>
            <person name="Frank B."/>
            <person name="Gaigalat L."/>
            <person name="Goesmann A."/>
            <person name="Groeger C."/>
            <person name="Gross F."/>
            <person name="Jelsbak L."/>
            <person name="Jelsbak L."/>
            <person name="Kalinowski J."/>
            <person name="Kegler C."/>
            <person name="Knauber T."/>
            <person name="Konietzny S."/>
            <person name="Kopp M."/>
            <person name="Krause L."/>
            <person name="Krug D."/>
            <person name="Linke B."/>
            <person name="Mahmud T."/>
            <person name="Martinez-Arias R."/>
            <person name="McHardy A.C."/>
            <person name="Merai M."/>
            <person name="Meyer F."/>
            <person name="Mormann S."/>
            <person name="Munoz-Dorado J."/>
            <person name="Perez J."/>
            <person name="Pradella S."/>
            <person name="Rachid S."/>
            <person name="Raddatz G."/>
            <person name="Rosenau F."/>
            <person name="Rueckert C."/>
            <person name="Sasse F."/>
            <person name="Scharfe M."/>
            <person name="Schuster S.C."/>
            <person name="Suen G."/>
            <person name="Treuner-Lange A."/>
            <person name="Velicer G.J."/>
            <person name="Vorholter F.-J."/>
            <person name="Weissman K.J."/>
            <person name="Welch R.D."/>
            <person name="Wenzel S.C."/>
            <person name="Whitworth D.E."/>
            <person name="Wilhelm S."/>
            <person name="Wittmann C."/>
            <person name="Bloecker H."/>
            <person name="Puehler A."/>
            <person name="Mueller R."/>
        </authorList>
    </citation>
    <scope>NUCLEOTIDE SEQUENCE [LARGE SCALE GENOMIC DNA]</scope>
    <source>
        <strain evidence="4">So ce56</strain>
    </source>
</reference>
<dbReference type="EMBL" id="AM746676">
    <property type="protein sequence ID" value="CAN92231.1"/>
    <property type="molecule type" value="Genomic_DNA"/>
</dbReference>
<accession>A9FV29</accession>
<gene>
    <name evidence="3" type="ordered locus">sce2072</name>
</gene>
<name>A9FV29_SORC5</name>
<dbReference type="HOGENOM" id="CLU_564867_0_0_7"/>
<dbReference type="InterPro" id="IPR046535">
    <property type="entry name" value="DUF6600"/>
</dbReference>
<dbReference type="AlphaFoldDB" id="A9FV29"/>
<organism evidence="3 4">
    <name type="scientific">Sorangium cellulosum (strain So ce56)</name>
    <name type="common">Polyangium cellulosum (strain So ce56)</name>
    <dbReference type="NCBI Taxonomy" id="448385"/>
    <lineage>
        <taxon>Bacteria</taxon>
        <taxon>Pseudomonadati</taxon>
        <taxon>Myxococcota</taxon>
        <taxon>Polyangia</taxon>
        <taxon>Polyangiales</taxon>
        <taxon>Polyangiaceae</taxon>
        <taxon>Sorangium</taxon>
    </lineage>
</organism>
<evidence type="ECO:0000256" key="1">
    <source>
        <dbReference type="SAM" id="MobiDB-lite"/>
    </source>
</evidence>
<keyword evidence="2" id="KW-0732">Signal</keyword>
<dbReference type="BioCyc" id="SCEL448385:SCE_RS48440-MONOMER"/>
<proteinExistence type="predicted"/>
<feature type="region of interest" description="Disordered" evidence="1">
    <location>
        <begin position="236"/>
        <end position="483"/>
    </location>
</feature>
<protein>
    <submittedName>
        <fullName evidence="3">Secreted protein</fullName>
    </submittedName>
</protein>
<dbReference type="eggNOG" id="COG5164">
    <property type="taxonomic scope" value="Bacteria"/>
</dbReference>
<dbReference type="KEGG" id="scl:sce2072"/>
<feature type="compositionally biased region" description="Pro residues" evidence="1">
    <location>
        <begin position="392"/>
        <end position="407"/>
    </location>
</feature>
<dbReference type="OrthoDB" id="5485224at2"/>
<dbReference type="STRING" id="448385.sce2072"/>
<dbReference type="RefSeq" id="WP_012234707.1">
    <property type="nucleotide sequence ID" value="NC_010162.1"/>
</dbReference>
<feature type="compositionally biased region" description="Low complexity" evidence="1">
    <location>
        <begin position="382"/>
        <end position="391"/>
    </location>
</feature>
<feature type="compositionally biased region" description="Pro residues" evidence="1">
    <location>
        <begin position="432"/>
        <end position="444"/>
    </location>
</feature>
<evidence type="ECO:0000313" key="3">
    <source>
        <dbReference type="EMBL" id="CAN92231.1"/>
    </source>
</evidence>
<feature type="signal peptide" evidence="2">
    <location>
        <begin position="1"/>
        <end position="47"/>
    </location>
</feature>
<sequence length="483" mass="50934">MLPMPFPLSAFPLRPAPAAPGIPGARLRRLGGVLPLLAALIAAPASAAAQPAEPPSVQVDVRVNAEIEADEYEDTDPSALVEFQQPLAAYGTWIDTPGYGTVWVPSAVVVGPDFAPYQTAGHWALTDDGEWLWVSDYAWGHIPFHYGRWVWISSHGWAWIPGRTYAPAWVVWRVGDAGYVGWAPMPPTYYWSSGVAVSLWTVPPAAYVFCPTTHVFHRHVHTHVVRDREVVRRIAAHSHTYRPARPTASRPGRADVRPRGDGGASRSSPPHGIRPGGYRPASPSLAEAGVPSSAAPRHRDRPDPRALAYSRRSTTPSARLAPPPARRPASPAGDDRRAAPALRTPLHPRGTPGGDAPAPIARPGLPARGVSGAGALPRSGASPSHRPSRPTVTPPSPAPAPEPPAAPAPRAVGTPAATRALPHRSPSATAPRPLPQATPAPQPAAKPRALPSAPSSPPRPRIHLPSGPAPGKTAPASGRPRSR</sequence>
<evidence type="ECO:0000313" key="4">
    <source>
        <dbReference type="Proteomes" id="UP000002139"/>
    </source>
</evidence>
<keyword evidence="4" id="KW-1185">Reference proteome</keyword>
<dbReference type="Proteomes" id="UP000002139">
    <property type="component" value="Chromosome"/>
</dbReference>
<evidence type="ECO:0000256" key="2">
    <source>
        <dbReference type="SAM" id="SignalP"/>
    </source>
</evidence>